<name>A0A553PKV3_TIGCA</name>
<dbReference type="Proteomes" id="UP000318571">
    <property type="component" value="Chromosome 11"/>
</dbReference>
<evidence type="ECO:0000256" key="2">
    <source>
        <dbReference type="SAM" id="Phobius"/>
    </source>
</evidence>
<keyword evidence="2" id="KW-1133">Transmembrane helix</keyword>
<evidence type="ECO:0000313" key="3">
    <source>
        <dbReference type="EMBL" id="TRY78289.1"/>
    </source>
</evidence>
<keyword evidence="2" id="KW-0472">Membrane</keyword>
<dbReference type="EMBL" id="VCGU01000003">
    <property type="protein sequence ID" value="TRY78289.1"/>
    <property type="molecule type" value="Genomic_DNA"/>
</dbReference>
<accession>A0A553PKV3</accession>
<sequence>QFLLLAFCSLINPLVRIARCSTELRFTTALYVIKVGLVPVIMWWLLPVCGGAAAKAGATAITWIGGTELLGAAIVCISGLLLRIGGQGSAWRIDTTNSNGRLIFIKETDGRINISTTTIKERKPGTKTRNKKFRLDLQGHTQDEAFVNLQIQRNEGRSGSRGRQQGGGGNSSSTTVAQVFIPTELLDELTREDIIAGFMASMESKKAVVVTPNV</sequence>
<feature type="transmembrane region" description="Helical" evidence="2">
    <location>
        <begin position="60"/>
        <end position="82"/>
    </location>
</feature>
<keyword evidence="4" id="KW-1185">Reference proteome</keyword>
<keyword evidence="2" id="KW-0812">Transmembrane</keyword>
<comment type="caution">
    <text evidence="3">The sequence shown here is derived from an EMBL/GenBank/DDBJ whole genome shotgun (WGS) entry which is preliminary data.</text>
</comment>
<proteinExistence type="predicted"/>
<reference evidence="3 4" key="1">
    <citation type="journal article" date="2018" name="Nat. Ecol. Evol.">
        <title>Genomic signatures of mitonuclear coevolution across populations of Tigriopus californicus.</title>
        <authorList>
            <person name="Barreto F.S."/>
            <person name="Watson E.T."/>
            <person name="Lima T.G."/>
            <person name="Willett C.S."/>
            <person name="Edmands S."/>
            <person name="Li W."/>
            <person name="Burton R.S."/>
        </authorList>
    </citation>
    <scope>NUCLEOTIDE SEQUENCE [LARGE SCALE GENOMIC DNA]</scope>
    <source>
        <strain evidence="3 4">San Diego</strain>
    </source>
</reference>
<evidence type="ECO:0000256" key="1">
    <source>
        <dbReference type="SAM" id="MobiDB-lite"/>
    </source>
</evidence>
<feature type="non-terminal residue" evidence="3">
    <location>
        <position position="1"/>
    </location>
</feature>
<feature type="transmembrane region" description="Helical" evidence="2">
    <location>
        <begin position="30"/>
        <end position="53"/>
    </location>
</feature>
<protein>
    <submittedName>
        <fullName evidence="3">Uncharacterized protein</fullName>
    </submittedName>
</protein>
<evidence type="ECO:0000313" key="4">
    <source>
        <dbReference type="Proteomes" id="UP000318571"/>
    </source>
</evidence>
<dbReference type="AlphaFoldDB" id="A0A553PKV3"/>
<organism evidence="3 4">
    <name type="scientific">Tigriopus californicus</name>
    <name type="common">Marine copepod</name>
    <dbReference type="NCBI Taxonomy" id="6832"/>
    <lineage>
        <taxon>Eukaryota</taxon>
        <taxon>Metazoa</taxon>
        <taxon>Ecdysozoa</taxon>
        <taxon>Arthropoda</taxon>
        <taxon>Crustacea</taxon>
        <taxon>Multicrustacea</taxon>
        <taxon>Hexanauplia</taxon>
        <taxon>Copepoda</taxon>
        <taxon>Harpacticoida</taxon>
        <taxon>Harpacticidae</taxon>
        <taxon>Tigriopus</taxon>
    </lineage>
</organism>
<gene>
    <name evidence="3" type="ORF">TCAL_06898</name>
</gene>
<feature type="region of interest" description="Disordered" evidence="1">
    <location>
        <begin position="152"/>
        <end position="174"/>
    </location>
</feature>